<evidence type="ECO:0000313" key="2">
    <source>
        <dbReference type="EMBL" id="MBU5437708.1"/>
    </source>
</evidence>
<keyword evidence="2" id="KW-0966">Cell projection</keyword>
<gene>
    <name evidence="2" type="primary">fliJ</name>
    <name evidence="2" type="ORF">KQI42_06800</name>
</gene>
<keyword evidence="3" id="KW-1185">Reference proteome</keyword>
<organism evidence="2 3">
    <name type="scientific">Tissierella simiarum</name>
    <dbReference type="NCBI Taxonomy" id="2841534"/>
    <lineage>
        <taxon>Bacteria</taxon>
        <taxon>Bacillati</taxon>
        <taxon>Bacillota</taxon>
        <taxon>Tissierellia</taxon>
        <taxon>Tissierellales</taxon>
        <taxon>Tissierellaceae</taxon>
        <taxon>Tissierella</taxon>
    </lineage>
</organism>
<sequence>MKGYNFKFERVLNYKKTVEDYKKSQYGDLQQRLNREEEMLLEYNHCKENLIMEKNKSIQKISVGHLKMYNSYLNDINDTISKQEEIIDETKTKLEIAKEELMEAMKEKKVFEKLKENDYKQYVYEAKKVEEKLLDSIVSYNITTQQ</sequence>
<protein>
    <submittedName>
        <fullName evidence="2">Flagellar export protein FliJ</fullName>
    </submittedName>
</protein>
<name>A0ABS6E656_9FIRM</name>
<dbReference type="Proteomes" id="UP000749471">
    <property type="component" value="Unassembled WGS sequence"/>
</dbReference>
<dbReference type="EMBL" id="JAHLPM010000004">
    <property type="protein sequence ID" value="MBU5437708.1"/>
    <property type="molecule type" value="Genomic_DNA"/>
</dbReference>
<dbReference type="InterPro" id="IPR012823">
    <property type="entry name" value="Flagell_FliJ"/>
</dbReference>
<keyword evidence="1" id="KW-0175">Coiled coil</keyword>
<feature type="coiled-coil region" evidence="1">
    <location>
        <begin position="73"/>
        <end position="114"/>
    </location>
</feature>
<keyword evidence="2" id="KW-0969">Cilium</keyword>
<proteinExistence type="predicted"/>
<reference evidence="2 3" key="1">
    <citation type="submission" date="2021-06" db="EMBL/GenBank/DDBJ databases">
        <authorList>
            <person name="Sun Q."/>
            <person name="Li D."/>
        </authorList>
    </citation>
    <scope>NUCLEOTIDE SEQUENCE [LARGE SCALE GENOMIC DNA]</scope>
    <source>
        <strain evidence="2 3">MSJ-40</strain>
    </source>
</reference>
<dbReference type="NCBIfam" id="TIGR02473">
    <property type="entry name" value="flagell_FliJ"/>
    <property type="match status" value="1"/>
</dbReference>
<dbReference type="RefSeq" id="WP_216518069.1">
    <property type="nucleotide sequence ID" value="NZ_JAHLPM010000004.1"/>
</dbReference>
<comment type="caution">
    <text evidence="2">The sequence shown here is derived from an EMBL/GenBank/DDBJ whole genome shotgun (WGS) entry which is preliminary data.</text>
</comment>
<dbReference type="Pfam" id="PF02050">
    <property type="entry name" value="FliJ"/>
    <property type="match status" value="1"/>
</dbReference>
<keyword evidence="2" id="KW-0282">Flagellum</keyword>
<evidence type="ECO:0000313" key="3">
    <source>
        <dbReference type="Proteomes" id="UP000749471"/>
    </source>
</evidence>
<evidence type="ECO:0000256" key="1">
    <source>
        <dbReference type="SAM" id="Coils"/>
    </source>
</evidence>
<accession>A0ABS6E656</accession>